<gene>
    <name evidence="3" type="ORF">OIHEL45_10458</name>
</gene>
<dbReference type="PROSITE" id="PS51353">
    <property type="entry name" value="ARSC"/>
    <property type="match status" value="1"/>
</dbReference>
<dbReference type="Proteomes" id="UP000003257">
    <property type="component" value="Unassembled WGS sequence"/>
</dbReference>
<evidence type="ECO:0000313" key="4">
    <source>
        <dbReference type="Proteomes" id="UP000003257"/>
    </source>
</evidence>
<dbReference type="Pfam" id="PF03960">
    <property type="entry name" value="ArsC"/>
    <property type="match status" value="1"/>
</dbReference>
<proteinExistence type="inferred from homology"/>
<dbReference type="InterPro" id="IPR006660">
    <property type="entry name" value="Arsenate_reductase-like"/>
</dbReference>
<dbReference type="EMBL" id="ABID01000002">
    <property type="protein sequence ID" value="EDQ05157.1"/>
    <property type="molecule type" value="Genomic_DNA"/>
</dbReference>
<comment type="similarity">
    <text evidence="1 2">Belongs to the ArsC family.</text>
</comment>
<dbReference type="InterPro" id="IPR036249">
    <property type="entry name" value="Thioredoxin-like_sf"/>
</dbReference>
<evidence type="ECO:0000313" key="3">
    <source>
        <dbReference type="EMBL" id="EDQ05157.1"/>
    </source>
</evidence>
<evidence type="ECO:0000256" key="2">
    <source>
        <dbReference type="PROSITE-ProRule" id="PRU01282"/>
    </source>
</evidence>
<evidence type="ECO:0000256" key="1">
    <source>
        <dbReference type="ARBA" id="ARBA00007198"/>
    </source>
</evidence>
<dbReference type="PANTHER" id="PTHR30041">
    <property type="entry name" value="ARSENATE REDUCTASE"/>
    <property type="match status" value="1"/>
</dbReference>
<dbReference type="SUPFAM" id="SSF52833">
    <property type="entry name" value="Thioredoxin-like"/>
    <property type="match status" value="1"/>
</dbReference>
<keyword evidence="4" id="KW-1185">Reference proteome</keyword>
<accession>A0ABM9X6L4</accession>
<protein>
    <submittedName>
        <fullName evidence="3">ArsC family protein</fullName>
    </submittedName>
</protein>
<name>A0ABM9X6L4_9RHOB</name>
<comment type="caution">
    <text evidence="3">The sequence shown here is derived from an EMBL/GenBank/DDBJ whole genome shotgun (WGS) entry which is preliminary data.</text>
</comment>
<dbReference type="Gene3D" id="3.40.30.10">
    <property type="entry name" value="Glutaredoxin"/>
    <property type="match status" value="1"/>
</dbReference>
<organism evidence="3 4">
    <name type="scientific">Sulfitobacter indolifex HEL-45</name>
    <dbReference type="NCBI Taxonomy" id="391624"/>
    <lineage>
        <taxon>Bacteria</taxon>
        <taxon>Pseudomonadati</taxon>
        <taxon>Pseudomonadota</taxon>
        <taxon>Alphaproteobacteria</taxon>
        <taxon>Rhodobacterales</taxon>
        <taxon>Roseobacteraceae</taxon>
        <taxon>Sulfitobacter</taxon>
    </lineage>
</organism>
<sequence length="130" mass="14196">MGEIKQSGAIPADGPEIAELKELDVLIYGLKNCDTCRKANKALPQAQLIDVREEGVPEAVLTQAYERFGTALLNTRSTTWRGLDDEARAEEPLALIKAYPALMKRPLIAGGDALFLGWNNDIEGEVKAML</sequence>
<dbReference type="PANTHER" id="PTHR30041:SF8">
    <property type="entry name" value="PROTEIN YFFB"/>
    <property type="match status" value="1"/>
</dbReference>
<reference evidence="3 4" key="1">
    <citation type="submission" date="2007-11" db="EMBL/GenBank/DDBJ databases">
        <authorList>
            <person name="Wagner-Dobler I."/>
            <person name="Ferriera S."/>
            <person name="Johnson J."/>
            <person name="Kravitz S."/>
            <person name="Beeson K."/>
            <person name="Sutton G."/>
            <person name="Rogers Y.-H."/>
            <person name="Friedman R."/>
            <person name="Frazier M."/>
            <person name="Venter J.C."/>
        </authorList>
    </citation>
    <scope>NUCLEOTIDE SEQUENCE [LARGE SCALE GENOMIC DNA]</scope>
    <source>
        <strain evidence="3 4">HEL-45</strain>
    </source>
</reference>